<gene>
    <name evidence="5" type="ORF">BOX15_Mlig026856g1</name>
</gene>
<keyword evidence="2" id="KW-0732">Signal</keyword>
<evidence type="ECO:0008006" key="7">
    <source>
        <dbReference type="Google" id="ProtNLM"/>
    </source>
</evidence>
<dbReference type="Pfam" id="PF07648">
    <property type="entry name" value="Kazal_2"/>
    <property type="match status" value="1"/>
</dbReference>
<name>A0A267G9D6_9PLAT</name>
<dbReference type="OrthoDB" id="6085115at2759"/>
<dbReference type="SMART" id="SM00409">
    <property type="entry name" value="IG"/>
    <property type="match status" value="2"/>
</dbReference>
<feature type="domain" description="Kazal-like" evidence="4">
    <location>
        <begin position="71"/>
        <end position="121"/>
    </location>
</feature>
<organism evidence="5 6">
    <name type="scientific">Macrostomum lignano</name>
    <dbReference type="NCBI Taxonomy" id="282301"/>
    <lineage>
        <taxon>Eukaryota</taxon>
        <taxon>Metazoa</taxon>
        <taxon>Spiralia</taxon>
        <taxon>Lophotrochozoa</taxon>
        <taxon>Platyhelminthes</taxon>
        <taxon>Rhabditophora</taxon>
        <taxon>Macrostomorpha</taxon>
        <taxon>Macrostomida</taxon>
        <taxon>Macrostomidae</taxon>
        <taxon>Macrostomum</taxon>
    </lineage>
</organism>
<dbReference type="InterPro" id="IPR036179">
    <property type="entry name" value="Ig-like_dom_sf"/>
</dbReference>
<dbReference type="InterPro" id="IPR050653">
    <property type="entry name" value="Prot_Inhib_GrowthFact_Antg"/>
</dbReference>
<keyword evidence="1" id="KW-1015">Disulfide bond</keyword>
<protein>
    <recommendedName>
        <fullName evidence="7">Kazal-like domain-containing protein</fullName>
    </recommendedName>
</protein>
<evidence type="ECO:0000313" key="5">
    <source>
        <dbReference type="EMBL" id="PAA82653.1"/>
    </source>
</evidence>
<dbReference type="Gene3D" id="3.30.60.30">
    <property type="match status" value="1"/>
</dbReference>
<dbReference type="GO" id="GO:0005615">
    <property type="term" value="C:extracellular space"/>
    <property type="evidence" value="ECO:0007669"/>
    <property type="project" value="TreeGrafter"/>
</dbReference>
<proteinExistence type="predicted"/>
<evidence type="ECO:0000256" key="1">
    <source>
        <dbReference type="ARBA" id="ARBA00023157"/>
    </source>
</evidence>
<dbReference type="InterPro" id="IPR007110">
    <property type="entry name" value="Ig-like_dom"/>
</dbReference>
<dbReference type="AlphaFoldDB" id="A0A267G9D6"/>
<dbReference type="PROSITE" id="PS51465">
    <property type="entry name" value="KAZAL_2"/>
    <property type="match status" value="1"/>
</dbReference>
<dbReference type="Gene3D" id="2.130.10.10">
    <property type="entry name" value="YVTN repeat-like/Quinoprotein amine dehydrogenase"/>
    <property type="match status" value="1"/>
</dbReference>
<dbReference type="SUPFAM" id="SSF50998">
    <property type="entry name" value="Quinoprotein alcohol dehydrogenase-like"/>
    <property type="match status" value="1"/>
</dbReference>
<dbReference type="STRING" id="282301.A0A267G9D6"/>
<dbReference type="GO" id="GO:0030510">
    <property type="term" value="P:regulation of BMP signaling pathway"/>
    <property type="evidence" value="ECO:0007669"/>
    <property type="project" value="TreeGrafter"/>
</dbReference>
<dbReference type="Gene3D" id="2.60.40.10">
    <property type="entry name" value="Immunoglobulins"/>
    <property type="match status" value="2"/>
</dbReference>
<dbReference type="InterPro" id="IPR003599">
    <property type="entry name" value="Ig_sub"/>
</dbReference>
<dbReference type="InterPro" id="IPR002350">
    <property type="entry name" value="Kazal_dom"/>
</dbReference>
<dbReference type="Proteomes" id="UP000215902">
    <property type="component" value="Unassembled WGS sequence"/>
</dbReference>
<dbReference type="SUPFAM" id="SSF48726">
    <property type="entry name" value="Immunoglobulin"/>
    <property type="match status" value="2"/>
</dbReference>
<dbReference type="PANTHER" id="PTHR10913">
    <property type="entry name" value="FOLLISTATIN-RELATED"/>
    <property type="match status" value="1"/>
</dbReference>
<dbReference type="SMART" id="SM00280">
    <property type="entry name" value="KAZAL"/>
    <property type="match status" value="1"/>
</dbReference>
<dbReference type="SUPFAM" id="SSF100895">
    <property type="entry name" value="Kazal-type serine protease inhibitors"/>
    <property type="match status" value="1"/>
</dbReference>
<dbReference type="PROSITE" id="PS50835">
    <property type="entry name" value="IG_LIKE"/>
    <property type="match status" value="2"/>
</dbReference>
<feature type="domain" description="Ig-like" evidence="3">
    <location>
        <begin position="237"/>
        <end position="323"/>
    </location>
</feature>
<feature type="domain" description="Ig-like" evidence="3">
    <location>
        <begin position="144"/>
        <end position="218"/>
    </location>
</feature>
<comment type="caution">
    <text evidence="5">The sequence shown here is derived from an EMBL/GenBank/DDBJ whole genome shotgun (WGS) entry which is preliminary data.</text>
</comment>
<dbReference type="GO" id="GO:0030154">
    <property type="term" value="P:cell differentiation"/>
    <property type="evidence" value="ECO:0007669"/>
    <property type="project" value="TreeGrafter"/>
</dbReference>
<keyword evidence="6" id="KW-1185">Reference proteome</keyword>
<evidence type="ECO:0000256" key="2">
    <source>
        <dbReference type="SAM" id="SignalP"/>
    </source>
</evidence>
<sequence>MTAVSILILMVVSTQLISAKWALHYDGDRHESLTKLDLDESSLCASNRDCRAGRVCQLVVDVGRKGRCVCASSSHCNRRHRHHRPVCGSDGRLYPSHCHLHRAACVSGTKIRIHQRGSCGTHREADGHRRPIVGTRATGRIGHPVRKPFTKFLSVKSGDHQAELLCDIELTDAFDKIEWLKNGELLSTDELVGKSKNASRLLTLSDVSPEDAGQYRCRSFIYNQLAQNISLAVIAAPRVRVYPSMLVRRVGESADFYCDIQATLSVSRRRWQFDAEPLELRPGEEKIKTSDSGHWLHISNLDRNHTGIYSCRVENMAGASEVAGSLYVRNPAENAVTSYPLSDATFDTSVLLLHAGGASVWNGDSCQRSKDPTEASVVDNWDLSTDWDVTLCENLIACDWGAAVLAGRSWVFAAQPSLGRLLRFKPGQQRPSGQKRTYDTVQLNCAVTSLSYQQLADRVWAACSDGRIFAIDSATLQSPPVGPLWRQEAGETVLATPDGVNGYVVVRTRSWVDGAPVTISVLDRSGQKRLAVQLTVEEDSAQRARGLRQMATVLPQGGILLVYSTFSNAESVGSNSTATDGAGPPIVAVDLRTGNRLNDYLSARGRAGDGSPARGCLFVSPYGDFVLRVSGQRIVAYKIRPNGKLAPILSDTAGVRLRSVAFHRGTDAKQRVLAVTNRPGCLLTVWLEKQQFQLTLDESFSDKSVVTAPVFGDRALLHSTDSAQFLRTDRQGGVQPAAGDGCGKRLFLQLQQALWLID</sequence>
<dbReference type="PANTHER" id="PTHR10913:SF81">
    <property type="entry name" value="KAZAL-LIKE DOMAIN-CONTAINING PROTEIN"/>
    <property type="match status" value="1"/>
</dbReference>
<dbReference type="CDD" id="cd00104">
    <property type="entry name" value="KAZAL_FS"/>
    <property type="match status" value="1"/>
</dbReference>
<evidence type="ECO:0000313" key="6">
    <source>
        <dbReference type="Proteomes" id="UP000215902"/>
    </source>
</evidence>
<reference evidence="5 6" key="1">
    <citation type="submission" date="2017-06" db="EMBL/GenBank/DDBJ databases">
        <title>A platform for efficient transgenesis in Macrostomum lignano, a flatworm model organism for stem cell research.</title>
        <authorList>
            <person name="Berezikov E."/>
        </authorList>
    </citation>
    <scope>NUCLEOTIDE SEQUENCE [LARGE SCALE GENOMIC DNA]</scope>
    <source>
        <strain evidence="5">DV1</strain>
        <tissue evidence="5">Whole organism</tissue>
    </source>
</reference>
<dbReference type="InterPro" id="IPR036058">
    <property type="entry name" value="Kazal_dom_sf"/>
</dbReference>
<dbReference type="SMART" id="SM00408">
    <property type="entry name" value="IGc2"/>
    <property type="match status" value="2"/>
</dbReference>
<dbReference type="InterPro" id="IPR003598">
    <property type="entry name" value="Ig_sub2"/>
</dbReference>
<feature type="signal peptide" evidence="2">
    <location>
        <begin position="1"/>
        <end position="22"/>
    </location>
</feature>
<dbReference type="EMBL" id="NIVC01000460">
    <property type="protein sequence ID" value="PAA82653.1"/>
    <property type="molecule type" value="Genomic_DNA"/>
</dbReference>
<feature type="chain" id="PRO_5012289282" description="Kazal-like domain-containing protein" evidence="2">
    <location>
        <begin position="23"/>
        <end position="758"/>
    </location>
</feature>
<evidence type="ECO:0000259" key="4">
    <source>
        <dbReference type="PROSITE" id="PS51465"/>
    </source>
</evidence>
<dbReference type="InterPro" id="IPR011047">
    <property type="entry name" value="Quinoprotein_ADH-like_sf"/>
</dbReference>
<dbReference type="InterPro" id="IPR013098">
    <property type="entry name" value="Ig_I-set"/>
</dbReference>
<dbReference type="Pfam" id="PF07679">
    <property type="entry name" value="I-set"/>
    <property type="match status" value="2"/>
</dbReference>
<dbReference type="InterPro" id="IPR013783">
    <property type="entry name" value="Ig-like_fold"/>
</dbReference>
<accession>A0A267G9D6</accession>
<dbReference type="InterPro" id="IPR015943">
    <property type="entry name" value="WD40/YVTN_repeat-like_dom_sf"/>
</dbReference>
<evidence type="ECO:0000259" key="3">
    <source>
        <dbReference type="PROSITE" id="PS50835"/>
    </source>
</evidence>